<dbReference type="GO" id="GO:0051231">
    <property type="term" value="P:spindle elongation"/>
    <property type="evidence" value="ECO:0007669"/>
    <property type="project" value="TreeGrafter"/>
</dbReference>
<feature type="domain" description="Kinesin motor" evidence="14">
    <location>
        <begin position="14"/>
        <end position="414"/>
    </location>
</feature>
<sequence length="690" mass="79327">MLNINILFKFQSENIRVYLRIKSGYNFSNLYVISNDTLICNVPEGSHCMRNVREGDSLRKIYTFSRIFHPQTTQNEIFNSIVKQKILDFINGENSTLLTYGASGSGKTFTVIGTDEEPGVVPRSLEYLFRTLPQLSKNPVAKPLPAGNITLLNDSDWRKERQFRKNLLNASSSLMDKTQHVKTYMAMQQRLSGEPVGLLEQSSGVSLSIWVSFAEIYNEQIYDLLQPDPPRGKQRPRLRLGCSNGNTYIKNLTNINVTSGLEAYEILQYGIHNLNYASTNLNSHSSRSHSIFTIKLVQVSDTDGGIHISSFNFCDLAGSERTKKTMNVGERLKESNNINSSLLVLGRCISAIRNSQKHNDHKLVPFRESKLTQLFQKALAGQEDIAMIVNISPKREMFDETQHVLNFSAVAKDIAIERRPVENLLAKKPSRFSQLVQSRSGITENGYASEVEDDIEQLRNAVLLLQNELEQQRNEFEINEKLSRDYIIEGYEKILKETEENADRRVKDAEAYVALKYETKLRNMRLKYEAMLEESERNAIIQLDSSDEEEIEQLKEMIDELKNKEVDLQKALTQLKIENETKEQQVKELMERNRKMNEEKMELQRTLDDAVRDYVELQCHYDAKENENLLLEKRNLELENELDSFKEQINAVVEMDFGSEDQDDNVHEEIPREDSTEKDSSSQSAIENVD</sequence>
<dbReference type="PRINTS" id="PR00380">
    <property type="entry name" value="KINESINHEAVY"/>
</dbReference>
<feature type="coiled-coil region" evidence="12">
    <location>
        <begin position="448"/>
        <end position="475"/>
    </location>
</feature>
<dbReference type="GO" id="GO:0005524">
    <property type="term" value="F:ATP binding"/>
    <property type="evidence" value="ECO:0007669"/>
    <property type="project" value="UniProtKB-UniRule"/>
</dbReference>
<dbReference type="InterPro" id="IPR001752">
    <property type="entry name" value="Kinesin_motor_dom"/>
</dbReference>
<evidence type="ECO:0000256" key="5">
    <source>
        <dbReference type="ARBA" id="ARBA00022741"/>
    </source>
</evidence>
<evidence type="ECO:0000256" key="11">
    <source>
        <dbReference type="RuleBase" id="RU000394"/>
    </source>
</evidence>
<dbReference type="SUPFAM" id="SSF52540">
    <property type="entry name" value="P-loop containing nucleoside triphosphate hydrolases"/>
    <property type="match status" value="1"/>
</dbReference>
<keyword evidence="16" id="KW-1185">Reference proteome</keyword>
<dbReference type="PANTHER" id="PTHR47970:SF29">
    <property type="entry name" value="KINESIN FAMILY MEMBER 20B"/>
    <property type="match status" value="1"/>
</dbReference>
<keyword evidence="4 11" id="KW-0493">Microtubule</keyword>
<dbReference type="InterPro" id="IPR027417">
    <property type="entry name" value="P-loop_NTPase"/>
</dbReference>
<dbReference type="InterPro" id="IPR036961">
    <property type="entry name" value="Kinesin_motor_dom_sf"/>
</dbReference>
<keyword evidence="8 10" id="KW-0505">Motor protein</keyword>
<dbReference type="Pfam" id="PF00225">
    <property type="entry name" value="Kinesin"/>
    <property type="match status" value="1"/>
</dbReference>
<evidence type="ECO:0000256" key="6">
    <source>
        <dbReference type="ARBA" id="ARBA00022840"/>
    </source>
</evidence>
<evidence type="ECO:0000256" key="4">
    <source>
        <dbReference type="ARBA" id="ARBA00022701"/>
    </source>
</evidence>
<gene>
    <name evidence="15" type="ORF">BDFB_003729</name>
</gene>
<keyword evidence="3" id="KW-0597">Phosphoprotein</keyword>
<evidence type="ECO:0000256" key="1">
    <source>
        <dbReference type="ARBA" id="ARBA00004186"/>
    </source>
</evidence>
<feature type="region of interest" description="Disordered" evidence="13">
    <location>
        <begin position="654"/>
        <end position="690"/>
    </location>
</feature>
<feature type="compositionally biased region" description="Polar residues" evidence="13">
    <location>
        <begin position="681"/>
        <end position="690"/>
    </location>
</feature>
<dbReference type="GO" id="GO:0007018">
    <property type="term" value="P:microtubule-based movement"/>
    <property type="evidence" value="ECO:0007669"/>
    <property type="project" value="InterPro"/>
</dbReference>
<dbReference type="InterPro" id="IPR047149">
    <property type="entry name" value="KIF11-like"/>
</dbReference>
<dbReference type="GO" id="GO:0008574">
    <property type="term" value="F:plus-end-directed microtubule motor activity"/>
    <property type="evidence" value="ECO:0007669"/>
    <property type="project" value="TreeGrafter"/>
</dbReference>
<keyword evidence="5 10" id="KW-0547">Nucleotide-binding</keyword>
<keyword evidence="2" id="KW-0963">Cytoplasm</keyword>
<evidence type="ECO:0000256" key="10">
    <source>
        <dbReference type="PROSITE-ProRule" id="PRU00283"/>
    </source>
</evidence>
<feature type="compositionally biased region" description="Basic and acidic residues" evidence="13">
    <location>
        <begin position="664"/>
        <end position="680"/>
    </location>
</feature>
<dbReference type="GO" id="GO:0090307">
    <property type="term" value="P:mitotic spindle assembly"/>
    <property type="evidence" value="ECO:0007669"/>
    <property type="project" value="TreeGrafter"/>
</dbReference>
<dbReference type="PROSITE" id="PS50067">
    <property type="entry name" value="KINESIN_MOTOR_2"/>
    <property type="match status" value="1"/>
</dbReference>
<dbReference type="OrthoDB" id="123929at2759"/>
<comment type="caution">
    <text evidence="15">The sequence shown here is derived from an EMBL/GenBank/DDBJ whole genome shotgun (WGS) entry which is preliminary data.</text>
</comment>
<evidence type="ECO:0000256" key="3">
    <source>
        <dbReference type="ARBA" id="ARBA00022553"/>
    </source>
</evidence>
<evidence type="ECO:0000313" key="15">
    <source>
        <dbReference type="EMBL" id="RZC40898.1"/>
    </source>
</evidence>
<protein>
    <recommendedName>
        <fullName evidence="11">Kinesin-like protein</fullName>
    </recommendedName>
</protein>
<dbReference type="InterPro" id="IPR019821">
    <property type="entry name" value="Kinesin_motor_CS"/>
</dbReference>
<dbReference type="EMBL" id="QDEB01022017">
    <property type="protein sequence ID" value="RZC40898.1"/>
    <property type="molecule type" value="Genomic_DNA"/>
</dbReference>
<keyword evidence="6 10" id="KW-0067">ATP-binding</keyword>
<dbReference type="SMART" id="SM00129">
    <property type="entry name" value="KISc"/>
    <property type="match status" value="1"/>
</dbReference>
<dbReference type="GO" id="GO:0005876">
    <property type="term" value="C:spindle microtubule"/>
    <property type="evidence" value="ECO:0007669"/>
    <property type="project" value="TreeGrafter"/>
</dbReference>
<accession>A0A482W937</accession>
<dbReference type="GO" id="GO:0008017">
    <property type="term" value="F:microtubule binding"/>
    <property type="evidence" value="ECO:0007669"/>
    <property type="project" value="InterPro"/>
</dbReference>
<dbReference type="PANTHER" id="PTHR47970">
    <property type="entry name" value="KINESIN-LIKE PROTEIN KIF11"/>
    <property type="match status" value="1"/>
</dbReference>
<evidence type="ECO:0000259" key="14">
    <source>
        <dbReference type="PROSITE" id="PS50067"/>
    </source>
</evidence>
<dbReference type="Gene3D" id="3.40.850.10">
    <property type="entry name" value="Kinesin motor domain"/>
    <property type="match status" value="1"/>
</dbReference>
<name>A0A482W937_ASBVE</name>
<evidence type="ECO:0000256" key="8">
    <source>
        <dbReference type="ARBA" id="ARBA00023175"/>
    </source>
</evidence>
<dbReference type="PROSITE" id="PS00411">
    <property type="entry name" value="KINESIN_MOTOR_1"/>
    <property type="match status" value="1"/>
</dbReference>
<keyword evidence="9" id="KW-0206">Cytoskeleton</keyword>
<dbReference type="GO" id="GO:0005634">
    <property type="term" value="C:nucleus"/>
    <property type="evidence" value="ECO:0007669"/>
    <property type="project" value="TreeGrafter"/>
</dbReference>
<comment type="similarity">
    <text evidence="10 11">Belongs to the TRAFAC class myosin-kinesin ATPase superfamily. Kinesin family.</text>
</comment>
<evidence type="ECO:0000313" key="16">
    <source>
        <dbReference type="Proteomes" id="UP000292052"/>
    </source>
</evidence>
<dbReference type="Proteomes" id="UP000292052">
    <property type="component" value="Unassembled WGS sequence"/>
</dbReference>
<keyword evidence="7 12" id="KW-0175">Coiled coil</keyword>
<evidence type="ECO:0000256" key="13">
    <source>
        <dbReference type="SAM" id="MobiDB-lite"/>
    </source>
</evidence>
<dbReference type="AlphaFoldDB" id="A0A482W937"/>
<comment type="subcellular location">
    <subcellularLocation>
        <location evidence="1">Cytoplasm</location>
        <location evidence="1">Cytoskeleton</location>
        <location evidence="1">Spindle</location>
    </subcellularLocation>
</comment>
<dbReference type="GO" id="GO:0072686">
    <property type="term" value="C:mitotic spindle"/>
    <property type="evidence" value="ECO:0007669"/>
    <property type="project" value="TreeGrafter"/>
</dbReference>
<proteinExistence type="inferred from homology"/>
<feature type="binding site" evidence="10">
    <location>
        <begin position="101"/>
        <end position="108"/>
    </location>
    <ligand>
        <name>ATP</name>
        <dbReference type="ChEBI" id="CHEBI:30616"/>
    </ligand>
</feature>
<evidence type="ECO:0000256" key="9">
    <source>
        <dbReference type="ARBA" id="ARBA00023212"/>
    </source>
</evidence>
<evidence type="ECO:0000256" key="7">
    <source>
        <dbReference type="ARBA" id="ARBA00023054"/>
    </source>
</evidence>
<evidence type="ECO:0000256" key="12">
    <source>
        <dbReference type="SAM" id="Coils"/>
    </source>
</evidence>
<evidence type="ECO:0000256" key="2">
    <source>
        <dbReference type="ARBA" id="ARBA00022490"/>
    </source>
</evidence>
<dbReference type="STRING" id="1661398.A0A482W937"/>
<organism evidence="15 16">
    <name type="scientific">Asbolus verrucosus</name>
    <name type="common">Desert ironclad beetle</name>
    <dbReference type="NCBI Taxonomy" id="1661398"/>
    <lineage>
        <taxon>Eukaryota</taxon>
        <taxon>Metazoa</taxon>
        <taxon>Ecdysozoa</taxon>
        <taxon>Arthropoda</taxon>
        <taxon>Hexapoda</taxon>
        <taxon>Insecta</taxon>
        <taxon>Pterygota</taxon>
        <taxon>Neoptera</taxon>
        <taxon>Endopterygota</taxon>
        <taxon>Coleoptera</taxon>
        <taxon>Polyphaga</taxon>
        <taxon>Cucujiformia</taxon>
        <taxon>Tenebrionidae</taxon>
        <taxon>Pimeliinae</taxon>
        <taxon>Asbolus</taxon>
    </lineage>
</organism>
<reference evidence="15 16" key="1">
    <citation type="submission" date="2017-03" db="EMBL/GenBank/DDBJ databases">
        <title>Genome of the blue death feigning beetle - Asbolus verrucosus.</title>
        <authorList>
            <person name="Rider S.D."/>
        </authorList>
    </citation>
    <scope>NUCLEOTIDE SEQUENCE [LARGE SCALE GENOMIC DNA]</scope>
    <source>
        <strain evidence="15">Butters</strain>
        <tissue evidence="15">Head and leg muscle</tissue>
    </source>
</reference>